<evidence type="ECO:0000313" key="1">
    <source>
        <dbReference type="EMBL" id="MDS3860607.1"/>
    </source>
</evidence>
<dbReference type="Proteomes" id="UP001268256">
    <property type="component" value="Unassembled WGS sequence"/>
</dbReference>
<keyword evidence="2" id="KW-1185">Reference proteome</keyword>
<organism evidence="1 2">
    <name type="scientific">Pseudocalidococcus azoricus BACA0444</name>
    <dbReference type="NCBI Taxonomy" id="2918990"/>
    <lineage>
        <taxon>Bacteria</taxon>
        <taxon>Bacillati</taxon>
        <taxon>Cyanobacteriota</taxon>
        <taxon>Cyanophyceae</taxon>
        <taxon>Acaryochloridales</taxon>
        <taxon>Thermosynechococcaceae</taxon>
        <taxon>Pseudocalidococcus</taxon>
        <taxon>Pseudocalidococcus azoricus</taxon>
    </lineage>
</organism>
<protein>
    <submittedName>
        <fullName evidence="1">Uncharacterized protein</fullName>
    </submittedName>
</protein>
<dbReference type="AlphaFoldDB" id="A0AAE4JZA5"/>
<proteinExistence type="predicted"/>
<name>A0AAE4JZA5_9CYAN</name>
<reference evidence="2" key="1">
    <citation type="submission" date="2023-07" db="EMBL/GenBank/DDBJ databases">
        <authorList>
            <person name="Luz R."/>
            <person name="Cordeiro R."/>
            <person name="Fonseca A."/>
            <person name="Goncalves V."/>
        </authorList>
    </citation>
    <scope>NUCLEOTIDE SEQUENCE [LARGE SCALE GENOMIC DNA]</scope>
    <source>
        <strain evidence="2">BACA0444</strain>
    </source>
</reference>
<gene>
    <name evidence="1" type="ORF">RIF25_07260</name>
</gene>
<comment type="caution">
    <text evidence="1">The sequence shown here is derived from an EMBL/GenBank/DDBJ whole genome shotgun (WGS) entry which is preliminary data.</text>
</comment>
<dbReference type="EMBL" id="JAVMIP010000005">
    <property type="protein sequence ID" value="MDS3860607.1"/>
    <property type="molecule type" value="Genomic_DNA"/>
</dbReference>
<evidence type="ECO:0000313" key="2">
    <source>
        <dbReference type="Proteomes" id="UP001268256"/>
    </source>
</evidence>
<accession>A0AAE4JZA5</accession>
<sequence length="63" mass="6846">MLKLCLQGPTHSLRLGLSFALGLSNLSVSAQARIDFGHFTYPNQGTECELAKCEGARGEFRGF</sequence>